<dbReference type="GO" id="GO:0005886">
    <property type="term" value="C:plasma membrane"/>
    <property type="evidence" value="ECO:0007669"/>
    <property type="project" value="UniProtKB-SubCell"/>
</dbReference>
<dbReference type="GO" id="GO:0022857">
    <property type="term" value="F:transmembrane transporter activity"/>
    <property type="evidence" value="ECO:0007669"/>
    <property type="project" value="UniProtKB-UniRule"/>
</dbReference>
<evidence type="ECO:0000256" key="2">
    <source>
        <dbReference type="ARBA" id="ARBA00022448"/>
    </source>
</evidence>
<keyword evidence="6 9" id="KW-1133">Transmembrane helix</keyword>
<dbReference type="Proteomes" id="UP001208771">
    <property type="component" value="Unassembled WGS sequence"/>
</dbReference>
<keyword evidence="5 9" id="KW-0812">Transmembrane</keyword>
<dbReference type="PANTHER" id="PTHR35011">
    <property type="entry name" value="2,3-DIKETO-L-GULONATE TRAP TRANSPORTER SMALL PERMEASE PROTEIN YIAM"/>
    <property type="match status" value="1"/>
</dbReference>
<evidence type="ECO:0000256" key="9">
    <source>
        <dbReference type="RuleBase" id="RU369079"/>
    </source>
</evidence>
<dbReference type="RefSeq" id="WP_306411902.1">
    <property type="nucleotide sequence ID" value="NZ_JANFPI010000004.1"/>
</dbReference>
<evidence type="ECO:0000256" key="5">
    <source>
        <dbReference type="ARBA" id="ARBA00022692"/>
    </source>
</evidence>
<evidence type="ECO:0000256" key="7">
    <source>
        <dbReference type="ARBA" id="ARBA00023136"/>
    </source>
</evidence>
<gene>
    <name evidence="11" type="ORF">NOF55_13470</name>
</gene>
<dbReference type="InterPro" id="IPR055348">
    <property type="entry name" value="DctQ"/>
</dbReference>
<dbReference type="InterPro" id="IPR007387">
    <property type="entry name" value="TRAP_DctQ"/>
</dbReference>
<sequence>MSAHLRPAWYKALERTTLFLAVLAGLSLLFMMMVIAVGVVLRFVFAYPILGSNEIIQLASVAVVMLALPYCTETRGHVRVDVLDEAIGRAGRFSGDILSRLLSGFVLSALVWRAWLKALDAFEYNDATNMLNLPIWPFYAMIAAGMALCVLVFAAQIVLLLAGRYEQ</sequence>
<evidence type="ECO:0000256" key="8">
    <source>
        <dbReference type="ARBA" id="ARBA00038436"/>
    </source>
</evidence>
<organism evidence="11 12">
    <name type="scientific">Ectorhizobium quercum</name>
    <dbReference type="NCBI Taxonomy" id="2965071"/>
    <lineage>
        <taxon>Bacteria</taxon>
        <taxon>Pseudomonadati</taxon>
        <taxon>Pseudomonadota</taxon>
        <taxon>Alphaproteobacteria</taxon>
        <taxon>Hyphomicrobiales</taxon>
        <taxon>Rhizobiaceae</taxon>
        <taxon>Ectorhizobium</taxon>
    </lineage>
</organism>
<comment type="similarity">
    <text evidence="8 9">Belongs to the TRAP transporter small permease family.</text>
</comment>
<reference evidence="11" key="1">
    <citation type="submission" date="2022-07" db="EMBL/GenBank/DDBJ databases">
        <title>Ectorhizobium quercum gen.nov., sp. nov.</title>
        <authorList>
            <person name="Ma T."/>
            <person name="Li Y."/>
        </authorList>
    </citation>
    <scope>NUCLEOTIDE SEQUENCE</scope>
    <source>
        <strain evidence="11">BDR2-2</strain>
    </source>
</reference>
<evidence type="ECO:0000256" key="6">
    <source>
        <dbReference type="ARBA" id="ARBA00022989"/>
    </source>
</evidence>
<dbReference type="GO" id="GO:0015740">
    <property type="term" value="P:C4-dicarboxylate transport"/>
    <property type="evidence" value="ECO:0007669"/>
    <property type="project" value="TreeGrafter"/>
</dbReference>
<evidence type="ECO:0000259" key="10">
    <source>
        <dbReference type="Pfam" id="PF04290"/>
    </source>
</evidence>
<feature type="transmembrane region" description="Helical" evidence="9">
    <location>
        <begin position="136"/>
        <end position="162"/>
    </location>
</feature>
<dbReference type="PANTHER" id="PTHR35011:SF10">
    <property type="entry name" value="TRAP TRANSPORTER SMALL PERMEASE PROTEIN"/>
    <property type="match status" value="1"/>
</dbReference>
<dbReference type="AlphaFoldDB" id="A0AAE3N2J9"/>
<comment type="subunit">
    <text evidence="9">The complex comprises the extracytoplasmic solute receptor protein and the two transmembrane proteins.</text>
</comment>
<protein>
    <recommendedName>
        <fullName evidence="9">TRAP transporter small permease protein</fullName>
    </recommendedName>
</protein>
<evidence type="ECO:0000256" key="4">
    <source>
        <dbReference type="ARBA" id="ARBA00022519"/>
    </source>
</evidence>
<feature type="transmembrane region" description="Helical" evidence="9">
    <location>
        <begin position="55"/>
        <end position="72"/>
    </location>
</feature>
<evidence type="ECO:0000256" key="1">
    <source>
        <dbReference type="ARBA" id="ARBA00004429"/>
    </source>
</evidence>
<comment type="function">
    <text evidence="9">Part of the tripartite ATP-independent periplasmic (TRAP) transport system.</text>
</comment>
<keyword evidence="7 9" id="KW-0472">Membrane</keyword>
<feature type="transmembrane region" description="Helical" evidence="9">
    <location>
        <begin position="20"/>
        <end position="49"/>
    </location>
</feature>
<keyword evidence="4 9" id="KW-0997">Cell inner membrane</keyword>
<accession>A0AAE3N2J9</accession>
<evidence type="ECO:0000313" key="11">
    <source>
        <dbReference type="EMBL" id="MCX8998115.1"/>
    </source>
</evidence>
<evidence type="ECO:0000256" key="3">
    <source>
        <dbReference type="ARBA" id="ARBA00022475"/>
    </source>
</evidence>
<feature type="transmembrane region" description="Helical" evidence="9">
    <location>
        <begin position="97"/>
        <end position="116"/>
    </location>
</feature>
<comment type="subcellular location">
    <subcellularLocation>
        <location evidence="1 9">Cell inner membrane</location>
        <topology evidence="1 9">Multi-pass membrane protein</topology>
    </subcellularLocation>
</comment>
<keyword evidence="2 9" id="KW-0813">Transport</keyword>
<proteinExistence type="inferred from homology"/>
<evidence type="ECO:0000313" key="12">
    <source>
        <dbReference type="Proteomes" id="UP001208771"/>
    </source>
</evidence>
<feature type="domain" description="Tripartite ATP-independent periplasmic transporters DctQ component" evidence="10">
    <location>
        <begin position="31"/>
        <end position="161"/>
    </location>
</feature>
<dbReference type="EMBL" id="JANFPI010000004">
    <property type="protein sequence ID" value="MCX8998115.1"/>
    <property type="molecule type" value="Genomic_DNA"/>
</dbReference>
<keyword evidence="12" id="KW-1185">Reference proteome</keyword>
<dbReference type="Pfam" id="PF04290">
    <property type="entry name" value="DctQ"/>
    <property type="match status" value="1"/>
</dbReference>
<comment type="caution">
    <text evidence="11">The sequence shown here is derived from an EMBL/GenBank/DDBJ whole genome shotgun (WGS) entry which is preliminary data.</text>
</comment>
<name>A0AAE3N2J9_9HYPH</name>
<keyword evidence="3" id="KW-1003">Cell membrane</keyword>